<dbReference type="RefSeq" id="XP_060330162.1">
    <property type="nucleotide sequence ID" value="XM_060477549.1"/>
</dbReference>
<feature type="region of interest" description="Disordered" evidence="1">
    <location>
        <begin position="1"/>
        <end position="55"/>
    </location>
</feature>
<feature type="compositionally biased region" description="Polar residues" evidence="1">
    <location>
        <begin position="292"/>
        <end position="311"/>
    </location>
</feature>
<proteinExistence type="predicted"/>
<name>A0AA39N570_ARMTA</name>
<dbReference type="PANTHER" id="PTHR24216">
    <property type="entry name" value="PAXILLIN-RELATED"/>
    <property type="match status" value="1"/>
</dbReference>
<feature type="compositionally biased region" description="Basic residues" evidence="1">
    <location>
        <begin position="42"/>
        <end position="55"/>
    </location>
</feature>
<protein>
    <submittedName>
        <fullName evidence="2">Uncharacterized protein</fullName>
    </submittedName>
</protein>
<feature type="compositionally biased region" description="Pro residues" evidence="1">
    <location>
        <begin position="26"/>
        <end position="40"/>
    </location>
</feature>
<evidence type="ECO:0000256" key="1">
    <source>
        <dbReference type="SAM" id="MobiDB-lite"/>
    </source>
</evidence>
<organism evidence="2 3">
    <name type="scientific">Armillaria tabescens</name>
    <name type="common">Ringless honey mushroom</name>
    <name type="synonym">Agaricus tabescens</name>
    <dbReference type="NCBI Taxonomy" id="1929756"/>
    <lineage>
        <taxon>Eukaryota</taxon>
        <taxon>Fungi</taxon>
        <taxon>Dikarya</taxon>
        <taxon>Basidiomycota</taxon>
        <taxon>Agaricomycotina</taxon>
        <taxon>Agaricomycetes</taxon>
        <taxon>Agaricomycetidae</taxon>
        <taxon>Agaricales</taxon>
        <taxon>Marasmiineae</taxon>
        <taxon>Physalacriaceae</taxon>
        <taxon>Desarmillaria</taxon>
    </lineage>
</organism>
<sequence length="757" mass="83289">MASRTNSSQPLPRKKVSASPLATPAARPPSPPPPLEPIPKPSAKKAKSKKQSQKVVKKPSGWFSDRVLLLFLGLFVVYALRVCPTDYGLQDPVCWGLAKYRAGVVDVYMAPPVKRVLEHPVVKVVVEKSAVVLKPVGRRAARGVEEAGAFVEPRYRAYVKPYVDPISRYAEAVEAYAGRVTPYVRRAYTTVSPYVRKAYTTISPYVRRAYEVGRPRVVAGYRVCVRRLGELRREFVDPHVVLLWVKVVELSRGRGETAVPPPSQAPTLFEVPVPTSSIAPTPTEAMPDPIPTTEQSDPVTSSDPEPASTESEQTEEVASTVIEQYVPTGTAEQTEDPVPTIAEDPAPTSTAEPTEESASTTAKEPVPTSSAEPAIEDPPSTPIVADEYDDFLADLGIDFDAASSSASTTATSTSFVPPTESSRDPSAIASKRANITARHASWAAQLDALAVARAATVRTNLSRIRSRAAAVLFGQAVEEEETDFVDGVHVSKLLDGFVDEAEKLVGGLEGWWKKEPKDEDRRERGEKVVGRVEEKLEALVREMGERVEKWATRVREDEVRECVVASREVKALAEKAQSDLGLDYAWLEDVTYEDWQRYHDLMRVYNEFDTQIRQIQNNTHVRPLGDTVLIALEAKQHDMQDAITGFVSRVARVREDMDKLKPNLDALLMGKSKEQVEQAFEQAEQAKDASPKSSSPSPSPSKRNVAGRKHGMPVAPQIPKAKKEQVTILPVGEPLVGEMTEEEVRRVKGDKRDPGEL</sequence>
<feature type="compositionally biased region" description="Low complexity" evidence="1">
    <location>
        <begin position="342"/>
        <end position="365"/>
    </location>
</feature>
<dbReference type="GeneID" id="85361097"/>
<feature type="compositionally biased region" description="Low complexity" evidence="1">
    <location>
        <begin position="403"/>
        <end position="414"/>
    </location>
</feature>
<feature type="region of interest" description="Disordered" evidence="1">
    <location>
        <begin position="403"/>
        <end position="426"/>
    </location>
</feature>
<feature type="region of interest" description="Disordered" evidence="1">
    <location>
        <begin position="676"/>
        <end position="757"/>
    </location>
</feature>
<gene>
    <name evidence="2" type="ORF">EV420DRAFT_1643710</name>
</gene>
<feature type="compositionally biased region" description="Polar residues" evidence="1">
    <location>
        <begin position="1"/>
        <end position="10"/>
    </location>
</feature>
<dbReference type="EMBL" id="JAUEPS010000020">
    <property type="protein sequence ID" value="KAK0457863.1"/>
    <property type="molecule type" value="Genomic_DNA"/>
</dbReference>
<feature type="region of interest" description="Disordered" evidence="1">
    <location>
        <begin position="255"/>
        <end position="382"/>
    </location>
</feature>
<feature type="compositionally biased region" description="Low complexity" evidence="1">
    <location>
        <begin position="691"/>
        <end position="702"/>
    </location>
</feature>
<accession>A0AA39N570</accession>
<evidence type="ECO:0000313" key="3">
    <source>
        <dbReference type="Proteomes" id="UP001175211"/>
    </source>
</evidence>
<dbReference type="AlphaFoldDB" id="A0AA39N570"/>
<dbReference type="PANTHER" id="PTHR24216:SF65">
    <property type="entry name" value="PAXILLIN-LIKE PROTEIN 1"/>
    <property type="match status" value="1"/>
</dbReference>
<comment type="caution">
    <text evidence="2">The sequence shown here is derived from an EMBL/GenBank/DDBJ whole genome shotgun (WGS) entry which is preliminary data.</text>
</comment>
<keyword evidence="3" id="KW-1185">Reference proteome</keyword>
<dbReference type="Proteomes" id="UP001175211">
    <property type="component" value="Unassembled WGS sequence"/>
</dbReference>
<reference evidence="2" key="1">
    <citation type="submission" date="2023-06" db="EMBL/GenBank/DDBJ databases">
        <authorList>
            <consortium name="Lawrence Berkeley National Laboratory"/>
            <person name="Ahrendt S."/>
            <person name="Sahu N."/>
            <person name="Indic B."/>
            <person name="Wong-Bajracharya J."/>
            <person name="Merenyi Z."/>
            <person name="Ke H.-M."/>
            <person name="Monk M."/>
            <person name="Kocsube S."/>
            <person name="Drula E."/>
            <person name="Lipzen A."/>
            <person name="Balint B."/>
            <person name="Henrissat B."/>
            <person name="Andreopoulos B."/>
            <person name="Martin F.M."/>
            <person name="Harder C.B."/>
            <person name="Rigling D."/>
            <person name="Ford K.L."/>
            <person name="Foster G.D."/>
            <person name="Pangilinan J."/>
            <person name="Papanicolaou A."/>
            <person name="Barry K."/>
            <person name="LaButti K."/>
            <person name="Viragh M."/>
            <person name="Koriabine M."/>
            <person name="Yan M."/>
            <person name="Riley R."/>
            <person name="Champramary S."/>
            <person name="Plett K.L."/>
            <person name="Tsai I.J."/>
            <person name="Slot J."/>
            <person name="Sipos G."/>
            <person name="Plett J."/>
            <person name="Nagy L.G."/>
            <person name="Grigoriev I.V."/>
        </authorList>
    </citation>
    <scope>NUCLEOTIDE SEQUENCE</scope>
    <source>
        <strain evidence="2">CCBAS 213</strain>
    </source>
</reference>
<feature type="compositionally biased region" description="Basic and acidic residues" evidence="1">
    <location>
        <begin position="742"/>
        <end position="757"/>
    </location>
</feature>
<evidence type="ECO:0000313" key="2">
    <source>
        <dbReference type="EMBL" id="KAK0457863.1"/>
    </source>
</evidence>